<dbReference type="InterPro" id="IPR027417">
    <property type="entry name" value="P-loop_NTPase"/>
</dbReference>
<name>A0A9E8A9G3_9VIRU</name>
<evidence type="ECO:0000256" key="8">
    <source>
        <dbReference type="SAM" id="MobiDB-lite"/>
    </source>
</evidence>
<keyword evidence="7" id="KW-0693">Viral RNA replication</keyword>
<dbReference type="InterPro" id="IPR027351">
    <property type="entry name" value="(+)RNA_virus_helicase_core_dom"/>
</dbReference>
<dbReference type="GO" id="GO:0003723">
    <property type="term" value="F:RNA binding"/>
    <property type="evidence" value="ECO:0007669"/>
    <property type="project" value="InterPro"/>
</dbReference>
<dbReference type="InterPro" id="IPR007094">
    <property type="entry name" value="RNA-dir_pol_PSvirus"/>
</dbReference>
<evidence type="ECO:0000313" key="11">
    <source>
        <dbReference type="EMBL" id="UYL95418.1"/>
    </source>
</evidence>
<dbReference type="GO" id="GO:0016787">
    <property type="term" value="F:hydrolase activity"/>
    <property type="evidence" value="ECO:0007669"/>
    <property type="project" value="UniProtKB-KW"/>
</dbReference>
<dbReference type="InterPro" id="IPR043502">
    <property type="entry name" value="DNA/RNA_pol_sf"/>
</dbReference>
<dbReference type="InterPro" id="IPR001788">
    <property type="entry name" value="RNA-dep_RNA_pol_alsuvir"/>
</dbReference>
<evidence type="ECO:0000259" key="9">
    <source>
        <dbReference type="PROSITE" id="PS50507"/>
    </source>
</evidence>
<evidence type="ECO:0000256" key="5">
    <source>
        <dbReference type="ARBA" id="ARBA00022801"/>
    </source>
</evidence>
<feature type="region of interest" description="Disordered" evidence="8">
    <location>
        <begin position="1068"/>
        <end position="1094"/>
    </location>
</feature>
<evidence type="ECO:0000256" key="3">
    <source>
        <dbReference type="ARBA" id="ARBA00022695"/>
    </source>
</evidence>
<keyword evidence="2" id="KW-0808">Transferase</keyword>
<evidence type="ECO:0000259" key="10">
    <source>
        <dbReference type="PROSITE" id="PS51743"/>
    </source>
</evidence>
<dbReference type="GO" id="GO:0006351">
    <property type="term" value="P:DNA-templated transcription"/>
    <property type="evidence" value="ECO:0007669"/>
    <property type="project" value="InterPro"/>
</dbReference>
<keyword evidence="3" id="KW-0548">Nucleotidyltransferase</keyword>
<dbReference type="EMBL" id="ON746564">
    <property type="protein sequence ID" value="UYL95418.1"/>
    <property type="molecule type" value="Genomic_RNA"/>
</dbReference>
<evidence type="ECO:0000256" key="7">
    <source>
        <dbReference type="ARBA" id="ARBA00022953"/>
    </source>
</evidence>
<organism evidence="11">
    <name type="scientific">Nanning tick virus 2</name>
    <dbReference type="NCBI Taxonomy" id="2972366"/>
    <lineage>
        <taxon>Viruses</taxon>
        <taxon>Riboviria</taxon>
        <taxon>Orthornavirae</taxon>
        <taxon>Kitrinoviricota</taxon>
        <taxon>Alsuviricetes</taxon>
        <taxon>Tymovirales</taxon>
        <taxon>Tymoviridae</taxon>
    </lineage>
</organism>
<dbReference type="GO" id="GO:0006396">
    <property type="term" value="P:RNA processing"/>
    <property type="evidence" value="ECO:0007669"/>
    <property type="project" value="InterPro"/>
</dbReference>
<dbReference type="PROSITE" id="PS50507">
    <property type="entry name" value="RDRP_SSRNA_POS"/>
    <property type="match status" value="1"/>
</dbReference>
<dbReference type="GO" id="GO:0008174">
    <property type="term" value="F:mRNA methyltransferase activity"/>
    <property type="evidence" value="ECO:0007669"/>
    <property type="project" value="UniProtKB-UniRule"/>
</dbReference>
<dbReference type="SUPFAM" id="SSF56672">
    <property type="entry name" value="DNA/RNA polymerases"/>
    <property type="match status" value="1"/>
</dbReference>
<dbReference type="Pfam" id="PF01660">
    <property type="entry name" value="Vmethyltransf"/>
    <property type="match status" value="1"/>
</dbReference>
<dbReference type="GO" id="GO:0003968">
    <property type="term" value="F:RNA-directed RNA polymerase activity"/>
    <property type="evidence" value="ECO:0007669"/>
    <property type="project" value="UniProtKB-KW"/>
</dbReference>
<keyword evidence="1 11" id="KW-0696">RNA-directed RNA polymerase</keyword>
<feature type="compositionally biased region" description="Low complexity" evidence="8">
    <location>
        <begin position="1079"/>
        <end position="1089"/>
    </location>
</feature>
<keyword evidence="4" id="KW-0547">Nucleotide-binding</keyword>
<proteinExistence type="predicted"/>
<protein>
    <submittedName>
        <fullName evidence="11">RNA-dependent RNA polymerase</fullName>
    </submittedName>
</protein>
<dbReference type="GO" id="GO:0005524">
    <property type="term" value="F:ATP binding"/>
    <property type="evidence" value="ECO:0007669"/>
    <property type="project" value="UniProtKB-KW"/>
</dbReference>
<accession>A0A9E8A9G3</accession>
<feature type="domain" description="RdRp catalytic" evidence="9">
    <location>
        <begin position="1935"/>
        <end position="2042"/>
    </location>
</feature>
<dbReference type="Pfam" id="PF00978">
    <property type="entry name" value="RdRP_2"/>
    <property type="match status" value="1"/>
</dbReference>
<evidence type="ECO:0000256" key="6">
    <source>
        <dbReference type="ARBA" id="ARBA00022840"/>
    </source>
</evidence>
<evidence type="ECO:0000256" key="2">
    <source>
        <dbReference type="ARBA" id="ARBA00022679"/>
    </source>
</evidence>
<sequence>MAAALEQYVAADVSLAPSPLPQHGNNLALDLVGHAGLRRLIACGCSPSQVRERYLKLIRQLHGKLLGQIVDHVQKASPLPSVVTPISDAGLPHVVVDAIHEAAVALQAMMDLQPCEPSLLATHLAGGFQFSEDLEAAETTLGDLLDRLRLFSPGSELVQALELCEQRGLQKHKVVSSSHETYIVGPAPNHWSAAALPPDFAPVAGAILHHAAEIRQLSDASSVLGLIKDLAADIQSRWDQHTFEKQLLLRRGSKDDLTKINGFCWLRLIPRKNRRKCALNFGPNIPGYVLMLLASYAAGPLMFLRYPNVQIERVEALGPSNLVHLGPYEPSDLLQPELDLPTVSWRNSFVGGKQGLNRVLTELSSTVHRDAAYQPYLQSVAQAQADTAFVNPYAIPDELVPVLERHGIPCDSLSSKHHEHAAHKAIENHLLYNKVAPLLSQDTTVAFTKQSKFERLQAVSPAPLQLLNVSLTPRDLDRYQHADFSSAYAPFKVSTPFLFLHDVGHYLEPANLHTLFMLNPNLQRVYFTAVLPHEASTRGPSYYPSLYQLHYTEESYVYQMVEGGGSTYVHPYHSLDWLTYNSISATYSLRNELENFDHGVEVLDSVCSHRLVCVTRDPPPILPSHAVYRSIDLCDLKGVNRMGDATGDNLRVPHSLVVSMYLYARGLKTLCHESMMAKARQLSKEPAYSHLNTREWTQVCYTIEYLAKDKVNIAGIFSASTRLRRWLGKDACYWLHKAAQALLAADCTLVALQLLAPFLHVVWFGVTIQPALFLASLKTVSLSHLVTVPFLRELVGLAVSGAICYITADLSGAAQVKTMLRELPEPICPVVTLRAAKLNFVSTRGCLKLLCHGPTLSAKVVRDALGSAPDGIAVHKLMLAMAQVANENTNRLLHRLGVRTTCLMPETENVKVASPLRGGFETIPLTPDVAHRQVDPAEALRANWLTYNAKIGAPPSPHKLVRELLKEPDYTDCESAWDAQAAMDSLDNDSDLSPFKDLPEYSQVMPFPWQQIEYPRVQTVKSSEPSIIDLPEDALPAPSDFEITTGLSIIAEETSDIGSPVATADLVSGSDEASAIQESSRPASPAPRSEVSNNSLSWASEADAHAQVHPATFNIDSSGAAPIYTNFNLPLSSVSAGAEWFRSRSFLPTFDLQQTPPAPQRNACALTAAATALRRSRTELQAVALQALGSCATSKSIEDNGLPITAFAVWAYHLRTRFEFIGDLPAEVPRSVGMKRTMKGNGPHYVRYDALRSHWESASAPPLPGSPAWDGRSVWNSSCQTGQRLQDHVPQAGQPRSEQNCAVWRWLPAKVFPERARAYAGELKQGLVGTLKKQEGHGMPKDFTSSMDAQVDAAINAVKRTGKRRSFGLSMKLGGPGSGKSYGVRSALLAMAAERLDKDWLVVCPKTSLRAKWKQDLGTEHDAWRVSTFETALHRSARVLIVDEFTQLPPGWLDLYLVTHPLTDHVLLLGDCTQGSSHEISGLSNLNALPDEFRFRACYAEFYLNYTMRLAPGVAQLVGIQTSRNDQGGVHLIDRPRRGTPVLVASSAADQGYRGLGYDSYTFSQAQGQDYKGDWQLVCDNAAVTTSSAELLLCAASRGKGNLWLIRSSPSARNANSPRSAAASQLLGFMAPRPWEVTFAHRLDNLRLIFLDGTSRAPLVRGGTELPIDRASHELQALLDVPPENFPEIAFKAQGYHPDPGPATHLWETDVNYIMESFAVEQAKEFREYRHPDYGVSDQFSDDDLSKLGFTRSALSLFPRQRSSDLATAAAAVSKRLRFSSRASNVNDLRRKSWLGPLMFDSLCQVLDLPDEPEPLDELLYSQCIYENAFNKLTNKTRSTLENNRDRADADWRATFVRIFIKGQLKVKPESLLSPFKAGQTLASFQDSVILVTGPMTRYLLCKIKQCAPANIMLNSGLSPYDMSGWAQQFWNDRAISTSNDFSEYDQSQTGDALSLEICLLRHYSLPPSVIDYYVESKLDLSCQFGHLAIERFTGEGPTWLFNTLFNVAISGLRYGSMKGVPQAYSGDDSSINAALRDTAAWPALSKHFEIRFKVERQRQAVFCGWILTSSGVCKEPRILLCKYLIAVERGNLHLVEESLAYEAAVGYHLGDALHDNLDDVQLSAQGWLVRRLVISLRPRFALLFSTASIADFARKLPAEAAKLVRSASASFSGSLWPLRSAIARAAVSHPGLSPLTLG</sequence>
<evidence type="ECO:0000256" key="4">
    <source>
        <dbReference type="ARBA" id="ARBA00022741"/>
    </source>
</evidence>
<dbReference type="PROSITE" id="PS51743">
    <property type="entry name" value="ALPHAVIRUS_MT"/>
    <property type="match status" value="1"/>
</dbReference>
<dbReference type="Pfam" id="PF01443">
    <property type="entry name" value="Viral_helicase1"/>
    <property type="match status" value="1"/>
</dbReference>
<dbReference type="InterPro" id="IPR002588">
    <property type="entry name" value="Alphavirus-like_MT_dom"/>
</dbReference>
<dbReference type="GO" id="GO:0039694">
    <property type="term" value="P:viral RNA genome replication"/>
    <property type="evidence" value="ECO:0007669"/>
    <property type="project" value="InterPro"/>
</dbReference>
<feature type="domain" description="Alphavirus-like MT" evidence="10">
    <location>
        <begin position="411"/>
        <end position="578"/>
    </location>
</feature>
<dbReference type="Gene3D" id="3.40.50.300">
    <property type="entry name" value="P-loop containing nucleotide triphosphate hydrolases"/>
    <property type="match status" value="1"/>
</dbReference>
<dbReference type="SUPFAM" id="SSF52540">
    <property type="entry name" value="P-loop containing nucleoside triphosphate hydrolases"/>
    <property type="match status" value="1"/>
</dbReference>
<dbReference type="GO" id="GO:0016556">
    <property type="term" value="P:mRNA modification"/>
    <property type="evidence" value="ECO:0007669"/>
    <property type="project" value="InterPro"/>
</dbReference>
<evidence type="ECO:0000256" key="1">
    <source>
        <dbReference type="ARBA" id="ARBA00022484"/>
    </source>
</evidence>
<keyword evidence="5" id="KW-0378">Hydrolase</keyword>
<reference evidence="11" key="1">
    <citation type="submission" date="2022-05" db="EMBL/GenBank/DDBJ databases">
        <authorList>
            <person name="Cao W."/>
            <person name="Jia N."/>
            <person name="Lam T.T.-Y."/>
            <person name="Ni X."/>
            <person name="Liu J."/>
        </authorList>
    </citation>
    <scope>NUCLEOTIDE SEQUENCE</scope>
    <source>
        <strain evidence="11">TIGMIC 1</strain>
    </source>
</reference>
<keyword evidence="6" id="KW-0067">ATP-binding</keyword>